<proteinExistence type="inferred from homology"/>
<dbReference type="InterPro" id="IPR033954">
    <property type="entry name" value="DiS-bond_Isoase_DsbC/G"/>
</dbReference>
<dbReference type="SUPFAM" id="SSF54423">
    <property type="entry name" value="DsbC/DsbG N-terminal domain-like"/>
    <property type="match status" value="1"/>
</dbReference>
<dbReference type="InterPro" id="IPR036249">
    <property type="entry name" value="Thioredoxin-like_sf"/>
</dbReference>
<protein>
    <recommendedName>
        <fullName evidence="7">Thiol:disulfide interchange protein</fullName>
    </recommendedName>
</protein>
<evidence type="ECO:0000256" key="7">
    <source>
        <dbReference type="RuleBase" id="RU364038"/>
    </source>
</evidence>
<evidence type="ECO:0000256" key="2">
    <source>
        <dbReference type="ARBA" id="ARBA00009813"/>
    </source>
</evidence>
<dbReference type="InterPro" id="IPR009094">
    <property type="entry name" value="DiS-bond_isomerase_DsbC/G_N_sf"/>
</dbReference>
<dbReference type="PANTHER" id="PTHR35272">
    <property type="entry name" value="THIOL:DISULFIDE INTERCHANGE PROTEIN DSBC-RELATED"/>
    <property type="match status" value="1"/>
</dbReference>
<dbReference type="Pfam" id="PF13098">
    <property type="entry name" value="Thioredoxin_2"/>
    <property type="match status" value="1"/>
</dbReference>
<evidence type="ECO:0000256" key="4">
    <source>
        <dbReference type="ARBA" id="ARBA00022764"/>
    </source>
</evidence>
<dbReference type="InterPro" id="IPR018950">
    <property type="entry name" value="DiS-bond_isomerase_DsbC/G_N"/>
</dbReference>
<dbReference type="Gene3D" id="3.10.450.70">
    <property type="entry name" value="Disulphide bond isomerase, DsbC/G, N-terminal"/>
    <property type="match status" value="1"/>
</dbReference>
<keyword evidence="3 7" id="KW-0732">Signal</keyword>
<evidence type="ECO:0000256" key="5">
    <source>
        <dbReference type="ARBA" id="ARBA00023157"/>
    </source>
</evidence>
<feature type="domain" description="Disulphide bond isomerase DsbC/G N-terminal" evidence="8">
    <location>
        <begin position="43"/>
        <end position="101"/>
    </location>
</feature>
<dbReference type="RefSeq" id="WP_019399543.1">
    <property type="nucleotide sequence ID" value="NZ_VLJS01000113.1"/>
</dbReference>
<dbReference type="InterPro" id="IPR012336">
    <property type="entry name" value="Thioredoxin-like_fold"/>
</dbReference>
<gene>
    <name evidence="10" type="ORF">L613_000800000440</name>
</gene>
<comment type="function">
    <text evidence="7">Required for disulfide bond formation in some periplasmic proteins. Acts by transferring its disulfide bond to other proteins and is reduced in the process.</text>
</comment>
<evidence type="ECO:0000256" key="3">
    <source>
        <dbReference type="ARBA" id="ARBA00022729"/>
    </source>
</evidence>
<feature type="domain" description="Thioredoxin-like fold" evidence="9">
    <location>
        <begin position="133"/>
        <end position="253"/>
    </location>
</feature>
<evidence type="ECO:0000256" key="6">
    <source>
        <dbReference type="ARBA" id="ARBA00023284"/>
    </source>
</evidence>
<keyword evidence="11" id="KW-1185">Reference proteome</keyword>
<keyword evidence="6 7" id="KW-0676">Redox-active center</keyword>
<evidence type="ECO:0000259" key="8">
    <source>
        <dbReference type="Pfam" id="PF10411"/>
    </source>
</evidence>
<comment type="similarity">
    <text evidence="2 7">Belongs to the thioredoxin family. DsbC subfamily.</text>
</comment>
<dbReference type="OrthoDB" id="12976at2"/>
<accession>A0A562D1P9</accession>
<feature type="signal peptide" evidence="7">
    <location>
        <begin position="1"/>
        <end position="19"/>
    </location>
</feature>
<feature type="chain" id="PRO_5022258270" description="Thiol:disulfide interchange protein" evidence="7">
    <location>
        <begin position="20"/>
        <end position="266"/>
    </location>
</feature>
<sequence length="266" mass="27990">MFRPLAVALLCAISLGACAQPAPSTPDKAAGGAKPGAAGKGGPEQAVRAALAEVVPGAEPDYLGAAPFPGFREVLLEGQVLYVSDDGRYLLQSQPIDLKARAPAASPGLNAYRRKVLAGVPKEERIVFAPANPAYTVTVFTDVECGYCRRMHEQIAEYNRQGIAVEYLAFPRMGMASQDFRDMVSVWCAPDRRRALTEAKAGGRVQARSCTSPVAMHYTIGQRVGVNGTPAVFAPDGTQLGGYMAPAALREALDRLAGKGEGAGGR</sequence>
<dbReference type="Proteomes" id="UP000321583">
    <property type="component" value="Unassembled WGS sequence"/>
</dbReference>
<organism evidence="10 11">
    <name type="scientific">Pseudoxanthomonas taiwanensis J19</name>
    <dbReference type="NCBI Taxonomy" id="935569"/>
    <lineage>
        <taxon>Bacteria</taxon>
        <taxon>Pseudomonadati</taxon>
        <taxon>Pseudomonadota</taxon>
        <taxon>Gammaproteobacteria</taxon>
        <taxon>Lysobacterales</taxon>
        <taxon>Lysobacteraceae</taxon>
        <taxon>Pseudoxanthomonas</taxon>
    </lineage>
</organism>
<dbReference type="PROSITE" id="PS51257">
    <property type="entry name" value="PROKAR_LIPOPROTEIN"/>
    <property type="match status" value="1"/>
</dbReference>
<dbReference type="Gene3D" id="3.40.30.10">
    <property type="entry name" value="Glutaredoxin"/>
    <property type="match status" value="1"/>
</dbReference>
<keyword evidence="5" id="KW-1015">Disulfide bond</keyword>
<dbReference type="InterPro" id="IPR051470">
    <property type="entry name" value="Thiol:disulfide_interchange"/>
</dbReference>
<dbReference type="CDD" id="cd03020">
    <property type="entry name" value="DsbA_DsbC_DsbG"/>
    <property type="match status" value="1"/>
</dbReference>
<keyword evidence="4 7" id="KW-0574">Periplasm</keyword>
<dbReference type="EMBL" id="VLJS01000113">
    <property type="protein sequence ID" value="TWH03615.1"/>
    <property type="molecule type" value="Genomic_DNA"/>
</dbReference>
<name>A0A562D1P9_9GAMM</name>
<evidence type="ECO:0000256" key="1">
    <source>
        <dbReference type="ARBA" id="ARBA00004418"/>
    </source>
</evidence>
<dbReference type="Pfam" id="PF10411">
    <property type="entry name" value="DsbC_N"/>
    <property type="match status" value="1"/>
</dbReference>
<dbReference type="AlphaFoldDB" id="A0A562D1P9"/>
<evidence type="ECO:0000259" key="9">
    <source>
        <dbReference type="Pfam" id="PF13098"/>
    </source>
</evidence>
<comment type="caution">
    <text evidence="10">The sequence shown here is derived from an EMBL/GenBank/DDBJ whole genome shotgun (WGS) entry which is preliminary data.</text>
</comment>
<dbReference type="PANTHER" id="PTHR35272:SF3">
    <property type="entry name" value="THIOL:DISULFIDE INTERCHANGE PROTEIN DSBC"/>
    <property type="match status" value="1"/>
</dbReference>
<evidence type="ECO:0000313" key="11">
    <source>
        <dbReference type="Proteomes" id="UP000321583"/>
    </source>
</evidence>
<dbReference type="SUPFAM" id="SSF52833">
    <property type="entry name" value="Thioredoxin-like"/>
    <property type="match status" value="1"/>
</dbReference>
<reference evidence="10 11" key="1">
    <citation type="submission" date="2019-07" db="EMBL/GenBank/DDBJ databases">
        <title>Genome sequencing of lignin-degrading bacterial isolates.</title>
        <authorList>
            <person name="Gladden J."/>
        </authorList>
    </citation>
    <scope>NUCLEOTIDE SEQUENCE [LARGE SCALE GENOMIC DNA]</scope>
    <source>
        <strain evidence="10 11">J19</strain>
    </source>
</reference>
<comment type="subcellular location">
    <subcellularLocation>
        <location evidence="1 7">Periplasm</location>
    </subcellularLocation>
</comment>
<evidence type="ECO:0000313" key="10">
    <source>
        <dbReference type="EMBL" id="TWH03615.1"/>
    </source>
</evidence>
<dbReference type="GO" id="GO:0042597">
    <property type="term" value="C:periplasmic space"/>
    <property type="evidence" value="ECO:0007669"/>
    <property type="project" value="UniProtKB-SubCell"/>
</dbReference>